<dbReference type="RefSeq" id="XP_032143256.1">
    <property type="nucleotide sequence ID" value="XM_032287365.1"/>
</dbReference>
<accession>A0A6J3IL23</accession>
<evidence type="ECO:0000313" key="1">
    <source>
        <dbReference type="Proteomes" id="UP000504640"/>
    </source>
</evidence>
<sequence>MPGAFSRHWAASIKQEAEISAFNKIYAVLKSTVLETFLLEGTFPSLLLQVPIPQRDRNSVSVHPGSHPSVLGVVAAKSCVDRMQDTTSHLVVQHSFNSVGAVLREEAEDAHTCLIFPSLLAGDGSSSLRLSFGVLPDGDSRAGTRSLQNAGR</sequence>
<name>A0A6J3IL23_SAPAP</name>
<dbReference type="AlphaFoldDB" id="A0A6J3IL23"/>
<reference evidence="2" key="1">
    <citation type="submission" date="2025-08" db="UniProtKB">
        <authorList>
            <consortium name="RefSeq"/>
        </authorList>
    </citation>
    <scope>IDENTIFICATION</scope>
    <source>
        <tissue evidence="2">Blood</tissue>
    </source>
</reference>
<evidence type="ECO:0000313" key="2">
    <source>
        <dbReference type="RefSeq" id="XP_032143256.1"/>
    </source>
</evidence>
<dbReference type="Proteomes" id="UP000504640">
    <property type="component" value="Unplaced"/>
</dbReference>
<proteinExistence type="predicted"/>
<dbReference type="GeneID" id="116557746"/>
<keyword evidence="1" id="KW-1185">Reference proteome</keyword>
<organism evidence="1 2">
    <name type="scientific">Sapajus apella</name>
    <name type="common">Brown-capped capuchin</name>
    <name type="synonym">Cebus apella</name>
    <dbReference type="NCBI Taxonomy" id="9515"/>
    <lineage>
        <taxon>Eukaryota</taxon>
        <taxon>Metazoa</taxon>
        <taxon>Chordata</taxon>
        <taxon>Craniata</taxon>
        <taxon>Vertebrata</taxon>
        <taxon>Euteleostomi</taxon>
        <taxon>Mammalia</taxon>
        <taxon>Eutheria</taxon>
        <taxon>Euarchontoglires</taxon>
        <taxon>Primates</taxon>
        <taxon>Haplorrhini</taxon>
        <taxon>Platyrrhini</taxon>
        <taxon>Cebidae</taxon>
        <taxon>Cebinae</taxon>
        <taxon>Sapajus</taxon>
    </lineage>
</organism>
<gene>
    <name evidence="2" type="primary">LOC116557746</name>
</gene>
<protein>
    <submittedName>
        <fullName evidence="2">Uncharacterized protein LOC116557746</fullName>
    </submittedName>
</protein>